<reference evidence="1 2" key="1">
    <citation type="submission" date="2019-07" db="EMBL/GenBank/DDBJ databases">
        <title>Genomic Encyclopedia of Type Strains, Phase I: the one thousand microbial genomes (KMG-I) project.</title>
        <authorList>
            <person name="Kyrpides N."/>
        </authorList>
    </citation>
    <scope>NUCLEOTIDE SEQUENCE [LARGE SCALE GENOMIC DNA]</scope>
    <source>
        <strain evidence="1 2">DSM 16647</strain>
    </source>
</reference>
<keyword evidence="2" id="KW-1185">Reference proteome</keyword>
<name>A0A5S5AZW0_9FIRM</name>
<dbReference type="AlphaFoldDB" id="A0A5S5AZW0"/>
<protein>
    <recommendedName>
        <fullName evidence="3">DUF1284 domain-containing protein</fullName>
    </recommendedName>
</protein>
<accession>A0A5S5AZW0</accession>
<dbReference type="EMBL" id="VNHO01000003">
    <property type="protein sequence ID" value="TYP58506.1"/>
    <property type="molecule type" value="Genomic_DNA"/>
</dbReference>
<proteinExistence type="predicted"/>
<comment type="caution">
    <text evidence="1">The sequence shown here is derived from an EMBL/GenBank/DDBJ whole genome shotgun (WGS) entry which is preliminary data.</text>
</comment>
<gene>
    <name evidence="1" type="ORF">LZ11_00351</name>
</gene>
<organism evidence="1 2">
    <name type="scientific">Thermosediminibacter litoriperuensis</name>
    <dbReference type="NCBI Taxonomy" id="291989"/>
    <lineage>
        <taxon>Bacteria</taxon>
        <taxon>Bacillati</taxon>
        <taxon>Bacillota</taxon>
        <taxon>Clostridia</taxon>
        <taxon>Thermosediminibacterales</taxon>
        <taxon>Thermosediminibacteraceae</taxon>
        <taxon>Thermosediminibacter</taxon>
    </lineage>
</organism>
<evidence type="ECO:0000313" key="2">
    <source>
        <dbReference type="Proteomes" id="UP000322294"/>
    </source>
</evidence>
<dbReference type="Proteomes" id="UP000322294">
    <property type="component" value="Unassembled WGS sequence"/>
</dbReference>
<evidence type="ECO:0008006" key="3">
    <source>
        <dbReference type="Google" id="ProtNLM"/>
    </source>
</evidence>
<sequence length="125" mass="14598">MIRFRGHHLICLHFFQGEGYNREFVDNLRELVERACRGEEIEVVGGPDDVCRACPYLSENRCAHKEGADEEIRQLDGNALSFLKIGVGQRVKWLELREKIMSAPEDWFSFFCRGCDWESVCDRVR</sequence>
<dbReference type="OrthoDB" id="121064at2"/>
<dbReference type="InterPro" id="IPR009702">
    <property type="entry name" value="DUF1284"/>
</dbReference>
<dbReference type="Pfam" id="PF06935">
    <property type="entry name" value="DUF1284"/>
    <property type="match status" value="1"/>
</dbReference>
<dbReference type="RefSeq" id="WP_148866057.1">
    <property type="nucleotide sequence ID" value="NZ_VNHO01000003.1"/>
</dbReference>
<evidence type="ECO:0000313" key="1">
    <source>
        <dbReference type="EMBL" id="TYP58506.1"/>
    </source>
</evidence>